<evidence type="ECO:0000313" key="2">
    <source>
        <dbReference type="Proteomes" id="UP001258017"/>
    </source>
</evidence>
<comment type="caution">
    <text evidence="1">The sequence shown here is derived from an EMBL/GenBank/DDBJ whole genome shotgun (WGS) entry which is preliminary data.</text>
</comment>
<dbReference type="AlphaFoldDB" id="A0AAD9VS68"/>
<accession>A0AAD9VS68</accession>
<keyword evidence="2" id="KW-1185">Reference proteome</keyword>
<name>A0AAD9VS68_9HYME</name>
<gene>
    <name evidence="1" type="ORF">KPH14_006278</name>
</gene>
<sequence length="100" mass="11948">MQEFLIIGPDNLYIWILVKSFDDVNDDISADYDVALKLERSRETFVNVFVRLKMDKSITPFSYADSTYDWIDPMVIRKQETMQTLRQTRRLFGNRFGIRE</sequence>
<protein>
    <submittedName>
        <fullName evidence="1">Uncharacterized protein</fullName>
    </submittedName>
</protein>
<reference evidence="1" key="1">
    <citation type="submission" date="2021-08" db="EMBL/GenBank/DDBJ databases">
        <authorList>
            <person name="Misof B."/>
            <person name="Oliver O."/>
            <person name="Podsiadlowski L."/>
            <person name="Donath A."/>
            <person name="Peters R."/>
            <person name="Mayer C."/>
            <person name="Rust J."/>
            <person name="Gunkel S."/>
            <person name="Lesny P."/>
            <person name="Martin S."/>
            <person name="Oeyen J.P."/>
            <person name="Petersen M."/>
            <person name="Panagiotis P."/>
            <person name="Wilbrandt J."/>
            <person name="Tanja T."/>
        </authorList>
    </citation>
    <scope>NUCLEOTIDE SEQUENCE</scope>
    <source>
        <strain evidence="1">GBR_01_08_01A</strain>
        <tissue evidence="1">Thorax + abdomen</tissue>
    </source>
</reference>
<evidence type="ECO:0000313" key="1">
    <source>
        <dbReference type="EMBL" id="KAK2584839.1"/>
    </source>
</evidence>
<proteinExistence type="predicted"/>
<reference evidence="1" key="2">
    <citation type="journal article" date="2023" name="Commun. Biol.">
        <title>Intrasexual cuticular hydrocarbon dimorphism in a wasp sheds light on hydrocarbon biosynthesis genes in Hymenoptera.</title>
        <authorList>
            <person name="Moris V.C."/>
            <person name="Podsiadlowski L."/>
            <person name="Martin S."/>
            <person name="Oeyen J.P."/>
            <person name="Donath A."/>
            <person name="Petersen M."/>
            <person name="Wilbrandt J."/>
            <person name="Misof B."/>
            <person name="Liedtke D."/>
            <person name="Thamm M."/>
            <person name="Scheiner R."/>
            <person name="Schmitt T."/>
            <person name="Niehuis O."/>
        </authorList>
    </citation>
    <scope>NUCLEOTIDE SEQUENCE</scope>
    <source>
        <strain evidence="1">GBR_01_08_01A</strain>
    </source>
</reference>
<dbReference type="Proteomes" id="UP001258017">
    <property type="component" value="Unassembled WGS sequence"/>
</dbReference>
<organism evidence="1 2">
    <name type="scientific">Odynerus spinipes</name>
    <dbReference type="NCBI Taxonomy" id="1348599"/>
    <lineage>
        <taxon>Eukaryota</taxon>
        <taxon>Metazoa</taxon>
        <taxon>Ecdysozoa</taxon>
        <taxon>Arthropoda</taxon>
        <taxon>Hexapoda</taxon>
        <taxon>Insecta</taxon>
        <taxon>Pterygota</taxon>
        <taxon>Neoptera</taxon>
        <taxon>Endopterygota</taxon>
        <taxon>Hymenoptera</taxon>
        <taxon>Apocrita</taxon>
        <taxon>Aculeata</taxon>
        <taxon>Vespoidea</taxon>
        <taxon>Vespidae</taxon>
        <taxon>Eumeninae</taxon>
        <taxon>Odynerus</taxon>
    </lineage>
</organism>
<dbReference type="EMBL" id="JAIFRP010000025">
    <property type="protein sequence ID" value="KAK2584839.1"/>
    <property type="molecule type" value="Genomic_DNA"/>
</dbReference>